<protein>
    <submittedName>
        <fullName evidence="1">Uncharacterized protein</fullName>
    </submittedName>
</protein>
<keyword evidence="2" id="KW-1185">Reference proteome</keyword>
<reference evidence="1" key="1">
    <citation type="submission" date="2021-03" db="EMBL/GenBank/DDBJ databases">
        <title>Evolutionary priming and transition to the ectomycorrhizal habit in an iconic lineage of mushroom-forming fungi: is preadaptation a requirement?</title>
        <authorList>
            <consortium name="DOE Joint Genome Institute"/>
            <person name="Looney B.P."/>
            <person name="Miyauchi S."/>
            <person name="Morin E."/>
            <person name="Drula E."/>
            <person name="Courty P.E."/>
            <person name="Chicoki N."/>
            <person name="Fauchery L."/>
            <person name="Kohler A."/>
            <person name="Kuo A."/>
            <person name="LaButti K."/>
            <person name="Pangilinan J."/>
            <person name="Lipzen A."/>
            <person name="Riley R."/>
            <person name="Andreopoulos W."/>
            <person name="He G."/>
            <person name="Johnson J."/>
            <person name="Barry K.W."/>
            <person name="Grigoriev I.V."/>
            <person name="Nagy L."/>
            <person name="Hibbett D."/>
            <person name="Henrissat B."/>
            <person name="Matheny P.B."/>
            <person name="Labbe J."/>
            <person name="Martin A.F."/>
        </authorList>
    </citation>
    <scope>NUCLEOTIDE SEQUENCE</scope>
    <source>
        <strain evidence="1">BPL698</strain>
    </source>
</reference>
<evidence type="ECO:0000313" key="2">
    <source>
        <dbReference type="Proteomes" id="UP001207468"/>
    </source>
</evidence>
<comment type="caution">
    <text evidence="1">The sequence shown here is derived from an EMBL/GenBank/DDBJ whole genome shotgun (WGS) entry which is preliminary data.</text>
</comment>
<gene>
    <name evidence="1" type="ORF">F5148DRAFT_826935</name>
</gene>
<sequence>MKQVDNSGIRRGTPSGDEDDSAMPLLVSRVSDRFVMSEQTSKPYTRSYSYYDPRGGWGSPNSSYDLRGESSSQHRPVSDSWHHPEAPHPAYELHHIPPDDPYRRNIRDDYIRPEEPRSSWPEVHSPEDSRYPPSDREWSERYLSSAHTNVSSWPPHGERASSHVQRQGRSDWRQEGKGWHRDDGRNEGWRTNDSWEPRQGGHTGRQHNDWKRKDFQNGRSQRNTEDRTWQPSASWQSSSRGGGGGQNQRNQNNRRYQNRDRSGRGGKKGRFGYQQKRDFRPDDSHLNNWTKREGSGKAPRKDAGKERLQRPSPSRSRSPGDSYRSCPSERSRSPSPSLSPQRRQRDTSISNNRSHTPSPRRDGRHKRRYSPSVSPSPEQPSSPLRPLSPNASPARKEKSPPVEILRHGRGHKRNYSPVSQSSSSASRSRSRSVSLSPPERPRAVHRLPVTTSIQDINIPAPSRATQRNQSQTESLPRDNGWPKRERGRTQRTCTRPAASSPRIRF</sequence>
<dbReference type="Proteomes" id="UP001207468">
    <property type="component" value="Unassembled WGS sequence"/>
</dbReference>
<evidence type="ECO:0000313" key="1">
    <source>
        <dbReference type="EMBL" id="KAI9508923.1"/>
    </source>
</evidence>
<accession>A0ACC0UB40</accession>
<organism evidence="1 2">
    <name type="scientific">Russula earlei</name>
    <dbReference type="NCBI Taxonomy" id="71964"/>
    <lineage>
        <taxon>Eukaryota</taxon>
        <taxon>Fungi</taxon>
        <taxon>Dikarya</taxon>
        <taxon>Basidiomycota</taxon>
        <taxon>Agaricomycotina</taxon>
        <taxon>Agaricomycetes</taxon>
        <taxon>Russulales</taxon>
        <taxon>Russulaceae</taxon>
        <taxon>Russula</taxon>
    </lineage>
</organism>
<proteinExistence type="predicted"/>
<name>A0ACC0UB40_9AGAM</name>
<dbReference type="EMBL" id="JAGFNK010000076">
    <property type="protein sequence ID" value="KAI9508923.1"/>
    <property type="molecule type" value="Genomic_DNA"/>
</dbReference>